<name>A0A9X9F379_BACCE</name>
<dbReference type="InterPro" id="IPR029044">
    <property type="entry name" value="Nucleotide-diphossugar_trans"/>
</dbReference>
<comment type="caution">
    <text evidence="1">The sequence shown here is derived from an EMBL/GenBank/DDBJ whole genome shotgun (WGS) entry which is preliminary data.</text>
</comment>
<accession>A0A9X9F379</accession>
<evidence type="ECO:0000313" key="2">
    <source>
        <dbReference type="Proteomes" id="UP000308444"/>
    </source>
</evidence>
<keyword evidence="1" id="KW-0808">Transferase</keyword>
<proteinExistence type="predicted"/>
<feature type="non-terminal residue" evidence="1">
    <location>
        <position position="1"/>
    </location>
</feature>
<reference evidence="1 2" key="1">
    <citation type="journal article" date="2019" name="Environ. Microbiol.">
        <title>An active ?-lactamase is a part of an orchestrated cell wall stress resistance network of Bacillus subtilis and related rhizosphere species.</title>
        <authorList>
            <person name="Bucher T."/>
            <person name="Keren-Paz A."/>
            <person name="Hausser J."/>
            <person name="Olender T."/>
            <person name="Cytryn E."/>
            <person name="Kolodkin-Gal I."/>
        </authorList>
    </citation>
    <scope>NUCLEOTIDE SEQUENCE [LARGE SCALE GENOMIC DNA]</scope>
    <source>
        <strain evidence="1 2">I32</strain>
    </source>
</reference>
<dbReference type="Gene3D" id="3.90.550.10">
    <property type="entry name" value="Spore Coat Polysaccharide Biosynthesis Protein SpsA, Chain A"/>
    <property type="match status" value="1"/>
</dbReference>
<organism evidence="1 2">
    <name type="scientific">Bacillus cereus</name>
    <dbReference type="NCBI Taxonomy" id="1396"/>
    <lineage>
        <taxon>Bacteria</taxon>
        <taxon>Bacillati</taxon>
        <taxon>Bacillota</taxon>
        <taxon>Bacilli</taxon>
        <taxon>Bacillales</taxon>
        <taxon>Bacillaceae</taxon>
        <taxon>Bacillus</taxon>
        <taxon>Bacillus cereus group</taxon>
    </lineage>
</organism>
<dbReference type="GO" id="GO:0016740">
    <property type="term" value="F:transferase activity"/>
    <property type="evidence" value="ECO:0007669"/>
    <property type="project" value="UniProtKB-KW"/>
</dbReference>
<gene>
    <name evidence="1" type="ORF">FC695_31025</name>
</gene>
<dbReference type="SUPFAM" id="SSF53448">
    <property type="entry name" value="Nucleotide-diphospho-sugar transferases"/>
    <property type="match status" value="1"/>
</dbReference>
<evidence type="ECO:0000313" key="1">
    <source>
        <dbReference type="EMBL" id="TKI92736.1"/>
    </source>
</evidence>
<dbReference type="EMBL" id="SZOH01002898">
    <property type="protein sequence ID" value="TKI92736.1"/>
    <property type="molecule type" value="Genomic_DNA"/>
</dbReference>
<feature type="non-terminal residue" evidence="1">
    <location>
        <position position="82"/>
    </location>
</feature>
<protein>
    <submittedName>
        <fullName evidence="1">Glycosyl transferase</fullName>
    </submittedName>
</protein>
<dbReference type="AlphaFoldDB" id="A0A9X9F379"/>
<sequence>QRKDDRGNYTDGGRKREIIEQLKKQKNYSRFHKGWGMNSSIYNGKQLSIIIPAQNEESTIKEVILEARKIEPKEIIVVINGS</sequence>
<dbReference type="Proteomes" id="UP000308444">
    <property type="component" value="Unassembled WGS sequence"/>
</dbReference>